<evidence type="ECO:0000256" key="2">
    <source>
        <dbReference type="ARBA" id="ARBA00022618"/>
    </source>
</evidence>
<dbReference type="FunFam" id="1.10.472.10:FF:000212">
    <property type="entry name" value="Cyclin-T1-2"/>
    <property type="match status" value="1"/>
</dbReference>
<evidence type="ECO:0000256" key="7">
    <source>
        <dbReference type="SAM" id="Phobius"/>
    </source>
</evidence>
<dbReference type="SMART" id="SM00385">
    <property type="entry name" value="CYCLIN"/>
    <property type="match status" value="1"/>
</dbReference>
<dbReference type="Pfam" id="PF00134">
    <property type="entry name" value="Cyclin_N"/>
    <property type="match status" value="1"/>
</dbReference>
<keyword evidence="7" id="KW-0812">Transmembrane</keyword>
<proteinExistence type="inferred from homology"/>
<evidence type="ECO:0000256" key="5">
    <source>
        <dbReference type="RuleBase" id="RU000383"/>
    </source>
</evidence>
<keyword evidence="2" id="KW-0132">Cell division</keyword>
<evidence type="ECO:0000259" key="8">
    <source>
        <dbReference type="SMART" id="SM00385"/>
    </source>
</evidence>
<dbReference type="EMBL" id="GGEC01039908">
    <property type="protein sequence ID" value="MBX20392.1"/>
    <property type="molecule type" value="Transcribed_RNA"/>
</dbReference>
<dbReference type="PANTHER" id="PTHR10026">
    <property type="entry name" value="CYCLIN"/>
    <property type="match status" value="1"/>
</dbReference>
<comment type="subunit">
    <text evidence="1">Interacts with the CDC2 protein kinase to form a serine/threonine kinase holoenzyme complex also known as maturation promoting factor (MPF). The cyclin subunit imparts substrate specificity to the complex.</text>
</comment>
<keyword evidence="5" id="KW-0195">Cyclin</keyword>
<evidence type="ECO:0000256" key="1">
    <source>
        <dbReference type="ARBA" id="ARBA00011177"/>
    </source>
</evidence>
<dbReference type="AlphaFoldDB" id="A0A2P2LQZ2"/>
<comment type="similarity">
    <text evidence="5">Belongs to the cyclin family.</text>
</comment>
<protein>
    <recommendedName>
        <fullName evidence="4">B-like cyclin</fullName>
    </recommendedName>
</protein>
<organism evidence="9">
    <name type="scientific">Rhizophora mucronata</name>
    <name type="common">Asiatic mangrove</name>
    <dbReference type="NCBI Taxonomy" id="61149"/>
    <lineage>
        <taxon>Eukaryota</taxon>
        <taxon>Viridiplantae</taxon>
        <taxon>Streptophyta</taxon>
        <taxon>Embryophyta</taxon>
        <taxon>Tracheophyta</taxon>
        <taxon>Spermatophyta</taxon>
        <taxon>Magnoliopsida</taxon>
        <taxon>eudicotyledons</taxon>
        <taxon>Gunneridae</taxon>
        <taxon>Pentapetalae</taxon>
        <taxon>rosids</taxon>
        <taxon>fabids</taxon>
        <taxon>Malpighiales</taxon>
        <taxon>Rhizophoraceae</taxon>
        <taxon>Rhizophora</taxon>
    </lineage>
</organism>
<dbReference type="InterPro" id="IPR006671">
    <property type="entry name" value="Cyclin_N"/>
</dbReference>
<accession>A0A2P2LQZ2</accession>
<name>A0A2P2LQZ2_RHIMU</name>
<evidence type="ECO:0000256" key="3">
    <source>
        <dbReference type="ARBA" id="ARBA00023306"/>
    </source>
</evidence>
<dbReference type="GO" id="GO:0006357">
    <property type="term" value="P:regulation of transcription by RNA polymerase II"/>
    <property type="evidence" value="ECO:0007669"/>
    <property type="project" value="InterPro"/>
</dbReference>
<dbReference type="Gene3D" id="1.10.472.10">
    <property type="entry name" value="Cyclin-like"/>
    <property type="match status" value="1"/>
</dbReference>
<feature type="domain" description="Cyclin-like" evidence="8">
    <location>
        <begin position="200"/>
        <end position="302"/>
    </location>
</feature>
<dbReference type="InterPro" id="IPR043198">
    <property type="entry name" value="Cyclin/Ssn8"/>
</dbReference>
<dbReference type="GO" id="GO:0016538">
    <property type="term" value="F:cyclin-dependent protein serine/threonine kinase regulator activity"/>
    <property type="evidence" value="ECO:0007669"/>
    <property type="project" value="InterPro"/>
</dbReference>
<sequence length="419" mass="47441">MSFARNHRSKGGIVHNDRWSSFNRNNRNRSMNMNKNYDYSHNWNRNNVPKFSGRFRGHINNGPNYVSYPSGASALKRRKFNAGAWEGSRRYYPQPNTYGSAAPSTYYNSIVPPMRGNAEASTSTNTYGNVASSNYYNSIVPPMRGNAKASTSTSNKRDHSKLEEDETVFMSRDEIEKFSPSRKDGIDALRETHLRYSYCAFIRNLGMWLELPQTTIGTAMVLCHRFFVRRSHACHDRYLIATAGLFLAAKSEETPRPLNDVLRASSEIFHNQDVAYLMHPLHIDWFERYRERVIEAEQMILTTLNFELSVQHPYGPLTCVLGKLGYSQTVLVNLALSLVSEGVYTKISVLACMILLAGGLFGVLGKCFLPLKLNCRCVVDDITVPPPTWLIDIRDGLTSSRPSSGIQHALSFSCFVWDT</sequence>
<evidence type="ECO:0000313" key="9">
    <source>
        <dbReference type="EMBL" id="MBX20392.1"/>
    </source>
</evidence>
<feature type="compositionally biased region" description="Basic residues" evidence="6">
    <location>
        <begin position="1"/>
        <end position="10"/>
    </location>
</feature>
<keyword evidence="7" id="KW-1133">Transmembrane helix</keyword>
<dbReference type="SUPFAM" id="SSF47954">
    <property type="entry name" value="Cyclin-like"/>
    <property type="match status" value="1"/>
</dbReference>
<reference evidence="9" key="1">
    <citation type="submission" date="2018-02" db="EMBL/GenBank/DDBJ databases">
        <title>Rhizophora mucronata_Transcriptome.</title>
        <authorList>
            <person name="Meera S.P."/>
            <person name="Sreeshan A."/>
            <person name="Augustine A."/>
        </authorList>
    </citation>
    <scope>NUCLEOTIDE SEQUENCE</scope>
    <source>
        <tissue evidence="9">Leaf</tissue>
    </source>
</reference>
<dbReference type="InterPro" id="IPR036915">
    <property type="entry name" value="Cyclin-like_sf"/>
</dbReference>
<dbReference type="GO" id="GO:0051301">
    <property type="term" value="P:cell division"/>
    <property type="evidence" value="ECO:0007669"/>
    <property type="project" value="UniProtKB-KW"/>
</dbReference>
<feature type="transmembrane region" description="Helical" evidence="7">
    <location>
        <begin position="343"/>
        <end position="364"/>
    </location>
</feature>
<evidence type="ECO:0000256" key="4">
    <source>
        <dbReference type="ARBA" id="ARBA00032263"/>
    </source>
</evidence>
<dbReference type="InterPro" id="IPR013763">
    <property type="entry name" value="Cyclin-like_dom"/>
</dbReference>
<feature type="region of interest" description="Disordered" evidence="6">
    <location>
        <begin position="144"/>
        <end position="163"/>
    </location>
</feature>
<feature type="region of interest" description="Disordered" evidence="6">
    <location>
        <begin position="1"/>
        <end position="20"/>
    </location>
</feature>
<keyword evidence="3" id="KW-0131">Cell cycle</keyword>
<keyword evidence="7" id="KW-0472">Membrane</keyword>
<evidence type="ECO:0000256" key="6">
    <source>
        <dbReference type="SAM" id="MobiDB-lite"/>
    </source>
</evidence>